<dbReference type="SUPFAM" id="SSF54001">
    <property type="entry name" value="Cysteine proteinases"/>
    <property type="match status" value="1"/>
</dbReference>
<name>A0A0C3Q7S0_9AGAM</name>
<dbReference type="STRING" id="1051891.A0A0C3Q7S0"/>
<dbReference type="Proteomes" id="UP000054248">
    <property type="component" value="Unassembled WGS sequence"/>
</dbReference>
<feature type="domain" description="Agglutinin C-terminal" evidence="2">
    <location>
        <begin position="195"/>
        <end position="287"/>
    </location>
</feature>
<sequence>MQSNTAAENAQWIPEGLYVLINKKTRTLVDLSGGHTESGSPIEGWSRKFDALIDHQFWVISRSESEGSYRIMSYRAGTFVDLVAQKKDPKSPVAAFNYVGSGASRFNQEWNISGGVDGYYTIECVGSHTFLEIQDGNAADKTHVTCSPRTAGGDHQLWELERVSRTAQEIKTIIGSWKPELLERFVQPYGDDVQYLVLPSQLRSTIWEGTKLLRQTVRKGTFDYDDFVIKAKDAVKTWARDRFRLDGYSVLFGVIYGEALVGVKAYNWYLSADMSELVFCDAQTNTEHTALTLDGFKFNPTFIVC</sequence>
<dbReference type="Pfam" id="PF18021">
    <property type="entry name" value="Agglutinin_C"/>
    <property type="match status" value="1"/>
</dbReference>
<evidence type="ECO:0000313" key="3">
    <source>
        <dbReference type="EMBL" id="KIO25705.1"/>
    </source>
</evidence>
<dbReference type="SUPFAM" id="SSF50370">
    <property type="entry name" value="Ricin B-like lectins"/>
    <property type="match status" value="1"/>
</dbReference>
<feature type="domain" description="Ricin B lectin" evidence="1">
    <location>
        <begin position="9"/>
        <end position="93"/>
    </location>
</feature>
<gene>
    <name evidence="3" type="ORF">M407DRAFT_243990</name>
</gene>
<dbReference type="HOGENOM" id="CLU_043578_0_0_1"/>
<dbReference type="PROSITE" id="PS50231">
    <property type="entry name" value="RICIN_B_LECTIN"/>
    <property type="match status" value="1"/>
</dbReference>
<dbReference type="InterPro" id="IPR000772">
    <property type="entry name" value="Ricin_B_lectin"/>
</dbReference>
<reference evidence="4" key="2">
    <citation type="submission" date="2015-01" db="EMBL/GenBank/DDBJ databases">
        <title>Evolutionary Origins and Diversification of the Mycorrhizal Mutualists.</title>
        <authorList>
            <consortium name="DOE Joint Genome Institute"/>
            <consortium name="Mycorrhizal Genomics Consortium"/>
            <person name="Kohler A."/>
            <person name="Kuo A."/>
            <person name="Nagy L.G."/>
            <person name="Floudas D."/>
            <person name="Copeland A."/>
            <person name="Barry K.W."/>
            <person name="Cichocki N."/>
            <person name="Veneault-Fourrey C."/>
            <person name="LaButti K."/>
            <person name="Lindquist E.A."/>
            <person name="Lipzen A."/>
            <person name="Lundell T."/>
            <person name="Morin E."/>
            <person name="Murat C."/>
            <person name="Riley R."/>
            <person name="Ohm R."/>
            <person name="Sun H."/>
            <person name="Tunlid A."/>
            <person name="Henrissat B."/>
            <person name="Grigoriev I.V."/>
            <person name="Hibbett D.S."/>
            <person name="Martin F."/>
        </authorList>
    </citation>
    <scope>NUCLEOTIDE SEQUENCE [LARGE SCALE GENOMIC DNA]</scope>
    <source>
        <strain evidence="4">MUT 4182</strain>
    </source>
</reference>
<evidence type="ECO:0000259" key="2">
    <source>
        <dbReference type="Pfam" id="PF18021"/>
    </source>
</evidence>
<evidence type="ECO:0000313" key="4">
    <source>
        <dbReference type="Proteomes" id="UP000054248"/>
    </source>
</evidence>
<dbReference type="InterPro" id="IPR038765">
    <property type="entry name" value="Papain-like_cys_pep_sf"/>
</dbReference>
<dbReference type="Gene3D" id="3.30.460.70">
    <property type="match status" value="1"/>
</dbReference>
<dbReference type="AlphaFoldDB" id="A0A0C3Q7S0"/>
<proteinExistence type="predicted"/>
<dbReference type="Gene3D" id="2.80.10.50">
    <property type="match status" value="1"/>
</dbReference>
<reference evidence="3 4" key="1">
    <citation type="submission" date="2014-04" db="EMBL/GenBank/DDBJ databases">
        <authorList>
            <consortium name="DOE Joint Genome Institute"/>
            <person name="Kuo A."/>
            <person name="Girlanda M."/>
            <person name="Perotto S."/>
            <person name="Kohler A."/>
            <person name="Nagy L.G."/>
            <person name="Floudas D."/>
            <person name="Copeland A."/>
            <person name="Barry K.W."/>
            <person name="Cichocki N."/>
            <person name="Veneault-Fourrey C."/>
            <person name="LaButti K."/>
            <person name="Lindquist E.A."/>
            <person name="Lipzen A."/>
            <person name="Lundell T."/>
            <person name="Morin E."/>
            <person name="Murat C."/>
            <person name="Sun H."/>
            <person name="Tunlid A."/>
            <person name="Henrissat B."/>
            <person name="Grigoriev I.V."/>
            <person name="Hibbett D.S."/>
            <person name="Martin F."/>
            <person name="Nordberg H.P."/>
            <person name="Cantor M.N."/>
            <person name="Hua S.X."/>
        </authorList>
    </citation>
    <scope>NUCLEOTIDE SEQUENCE [LARGE SCALE GENOMIC DNA]</scope>
    <source>
        <strain evidence="3 4">MUT 4182</strain>
    </source>
</reference>
<dbReference type="InterPro" id="IPR035992">
    <property type="entry name" value="Ricin_B-like_lectins"/>
</dbReference>
<dbReference type="EMBL" id="KN823037">
    <property type="protein sequence ID" value="KIO25705.1"/>
    <property type="molecule type" value="Genomic_DNA"/>
</dbReference>
<protein>
    <submittedName>
        <fullName evidence="3">Carbohydrate-binding module family 13 protein</fullName>
    </submittedName>
</protein>
<dbReference type="OrthoDB" id="2131701at2759"/>
<organism evidence="3 4">
    <name type="scientific">Tulasnella calospora MUT 4182</name>
    <dbReference type="NCBI Taxonomy" id="1051891"/>
    <lineage>
        <taxon>Eukaryota</taxon>
        <taxon>Fungi</taxon>
        <taxon>Dikarya</taxon>
        <taxon>Basidiomycota</taxon>
        <taxon>Agaricomycotina</taxon>
        <taxon>Agaricomycetes</taxon>
        <taxon>Cantharellales</taxon>
        <taxon>Tulasnellaceae</taxon>
        <taxon>Tulasnella</taxon>
    </lineage>
</organism>
<accession>A0A0C3Q7S0</accession>
<evidence type="ECO:0000259" key="1">
    <source>
        <dbReference type="Pfam" id="PF14200"/>
    </source>
</evidence>
<keyword evidence="4" id="KW-1185">Reference proteome</keyword>
<feature type="domain" description="Ricin B lectin" evidence="1">
    <location>
        <begin position="107"/>
        <end position="166"/>
    </location>
</feature>
<dbReference type="Pfam" id="PF14200">
    <property type="entry name" value="RicinB_lectin_2"/>
    <property type="match status" value="2"/>
</dbReference>
<dbReference type="InterPro" id="IPR040600">
    <property type="entry name" value="Agglutinin_C"/>
</dbReference>